<keyword evidence="10" id="KW-1185">Reference proteome</keyword>
<evidence type="ECO:0000256" key="1">
    <source>
        <dbReference type="ARBA" id="ARBA00001947"/>
    </source>
</evidence>
<protein>
    <submittedName>
        <fullName evidence="9">Site-2 protease family protein</fullName>
    </submittedName>
</protein>
<name>A0ABS0EZA6_9BACL</name>
<feature type="transmembrane region" description="Helical" evidence="7">
    <location>
        <begin position="25"/>
        <end position="44"/>
    </location>
</feature>
<accession>A0ABS0EZA6</accession>
<reference evidence="9 10" key="1">
    <citation type="submission" date="2020-11" db="EMBL/GenBank/DDBJ databases">
        <title>Genomic insight of Alicyclobacillus mali FL 18 reveals a new arsenic-resistant strain, with potential in environmental biotechnology.</title>
        <authorList>
            <person name="Fiorentino G."/>
            <person name="Gallo G."/>
            <person name="Aulitto M."/>
        </authorList>
    </citation>
    <scope>NUCLEOTIDE SEQUENCE [LARGE SCALE GENOMIC DNA]</scope>
    <source>
        <strain evidence="9 10">FL 18</strain>
    </source>
</reference>
<comment type="cofactor">
    <cofactor evidence="1">
        <name>Zn(2+)</name>
        <dbReference type="ChEBI" id="CHEBI:29105"/>
    </cofactor>
</comment>
<evidence type="ECO:0000313" key="10">
    <source>
        <dbReference type="Proteomes" id="UP000642910"/>
    </source>
</evidence>
<sequence>MLSGILCVLSGILHTFLCTFPRTLVGWIVASATVWLQLYVRIIIHELGHYVVRRAFGVPTERVIFGSGKKSLRIGRFEFRPLPLGGYNLPYTYCSEISVKKKIWVYRAGMLANFLTMWLWIRNPFWVLINLWAIWTDSRVTVQQETGYVSDGAWIALLRGRFRLPEGFDPCKAPPQV</sequence>
<gene>
    <name evidence="9" type="ORF">IW967_00500</name>
</gene>
<evidence type="ECO:0000259" key="8">
    <source>
        <dbReference type="Pfam" id="PF02163"/>
    </source>
</evidence>
<comment type="similarity">
    <text evidence="3">Belongs to the peptidase M50B family.</text>
</comment>
<comment type="subcellular location">
    <subcellularLocation>
        <location evidence="2">Membrane</location>
        <topology evidence="2">Multi-pass membrane protein</topology>
    </subcellularLocation>
</comment>
<dbReference type="EMBL" id="JADPKZ010000014">
    <property type="protein sequence ID" value="MBF8376373.1"/>
    <property type="molecule type" value="Genomic_DNA"/>
</dbReference>
<keyword evidence="4 7" id="KW-0812">Transmembrane</keyword>
<keyword evidence="5 7" id="KW-1133">Transmembrane helix</keyword>
<evidence type="ECO:0000256" key="5">
    <source>
        <dbReference type="ARBA" id="ARBA00022989"/>
    </source>
</evidence>
<dbReference type="InterPro" id="IPR008915">
    <property type="entry name" value="Peptidase_M50"/>
</dbReference>
<keyword evidence="9" id="KW-0645">Protease</keyword>
<evidence type="ECO:0000256" key="4">
    <source>
        <dbReference type="ARBA" id="ARBA00022692"/>
    </source>
</evidence>
<proteinExistence type="inferred from homology"/>
<dbReference type="GO" id="GO:0008233">
    <property type="term" value="F:peptidase activity"/>
    <property type="evidence" value="ECO:0007669"/>
    <property type="project" value="UniProtKB-KW"/>
</dbReference>
<organism evidence="9 10">
    <name type="scientific">Alicyclobacillus mali</name>
    <name type="common">ex Roth et al. 2021</name>
    <dbReference type="NCBI Taxonomy" id="1123961"/>
    <lineage>
        <taxon>Bacteria</taxon>
        <taxon>Bacillati</taxon>
        <taxon>Bacillota</taxon>
        <taxon>Bacilli</taxon>
        <taxon>Bacillales</taxon>
        <taxon>Alicyclobacillaceae</taxon>
        <taxon>Alicyclobacillus</taxon>
    </lineage>
</organism>
<evidence type="ECO:0000256" key="2">
    <source>
        <dbReference type="ARBA" id="ARBA00004141"/>
    </source>
</evidence>
<evidence type="ECO:0000256" key="3">
    <source>
        <dbReference type="ARBA" id="ARBA00007931"/>
    </source>
</evidence>
<keyword evidence="9" id="KW-0378">Hydrolase</keyword>
<dbReference type="RefSeq" id="WP_195866770.1">
    <property type="nucleotide sequence ID" value="NZ_JADPKZ010000014.1"/>
</dbReference>
<comment type="caution">
    <text evidence="9">The sequence shown here is derived from an EMBL/GenBank/DDBJ whole genome shotgun (WGS) entry which is preliminary data.</text>
</comment>
<evidence type="ECO:0000313" key="9">
    <source>
        <dbReference type="EMBL" id="MBF8376373.1"/>
    </source>
</evidence>
<evidence type="ECO:0000256" key="6">
    <source>
        <dbReference type="ARBA" id="ARBA00023136"/>
    </source>
</evidence>
<feature type="transmembrane region" description="Helical" evidence="7">
    <location>
        <begin position="104"/>
        <end position="121"/>
    </location>
</feature>
<feature type="domain" description="Peptidase M50" evidence="8">
    <location>
        <begin position="36"/>
        <end position="116"/>
    </location>
</feature>
<dbReference type="Pfam" id="PF02163">
    <property type="entry name" value="Peptidase_M50"/>
    <property type="match status" value="1"/>
</dbReference>
<evidence type="ECO:0000256" key="7">
    <source>
        <dbReference type="SAM" id="Phobius"/>
    </source>
</evidence>
<keyword evidence="6 7" id="KW-0472">Membrane</keyword>
<dbReference type="Proteomes" id="UP000642910">
    <property type="component" value="Unassembled WGS sequence"/>
</dbReference>
<dbReference type="GO" id="GO:0006508">
    <property type="term" value="P:proteolysis"/>
    <property type="evidence" value="ECO:0007669"/>
    <property type="project" value="UniProtKB-KW"/>
</dbReference>